<comment type="caution">
    <text evidence="2">The sequence shown here is derived from an EMBL/GenBank/DDBJ whole genome shotgun (WGS) entry which is preliminary data.</text>
</comment>
<gene>
    <name evidence="2" type="ORF">C8P64_2181</name>
</gene>
<keyword evidence="3" id="KW-1185">Reference proteome</keyword>
<evidence type="ECO:0000259" key="1">
    <source>
        <dbReference type="Pfam" id="PF13648"/>
    </source>
</evidence>
<name>A0A2T6AIK4_9FLAO</name>
<reference evidence="2 3" key="1">
    <citation type="submission" date="2018-04" db="EMBL/GenBank/DDBJ databases">
        <title>Genomic Encyclopedia of Archaeal and Bacterial Type Strains, Phase II (KMG-II): from individual species to whole genera.</title>
        <authorList>
            <person name="Goeker M."/>
        </authorList>
    </citation>
    <scope>NUCLEOTIDE SEQUENCE [LARGE SCALE GENOMIC DNA]</scope>
    <source>
        <strain evidence="2 3">DSM 23082</strain>
    </source>
</reference>
<dbReference type="Proteomes" id="UP000244174">
    <property type="component" value="Unassembled WGS sequence"/>
</dbReference>
<sequence length="146" mass="17262">MKKLLLILSIIAITACSQQDPKEQIKHLNGYWQIEKVEIEKDSVMEYSLSPFIDYIEINDSIGFRKKLKPKIDGGFIKASNDAEKITARIEDNTLILYYSTPFDEWKEEVLEADEEELVVKNRDNKKYYYQRYKPLLSQDEEETQE</sequence>
<evidence type="ECO:0000313" key="3">
    <source>
        <dbReference type="Proteomes" id="UP000244174"/>
    </source>
</evidence>
<dbReference type="AlphaFoldDB" id="A0A2T6AIK4"/>
<organism evidence="2 3">
    <name type="scientific">Christiangramia gaetbulicola</name>
    <dbReference type="NCBI Taxonomy" id="703340"/>
    <lineage>
        <taxon>Bacteria</taxon>
        <taxon>Pseudomonadati</taxon>
        <taxon>Bacteroidota</taxon>
        <taxon>Flavobacteriia</taxon>
        <taxon>Flavobacteriales</taxon>
        <taxon>Flavobacteriaceae</taxon>
        <taxon>Christiangramia</taxon>
    </lineage>
</organism>
<dbReference type="InterPro" id="IPR024311">
    <property type="entry name" value="Lipocalin-like"/>
</dbReference>
<dbReference type="EMBL" id="QBKQ01000002">
    <property type="protein sequence ID" value="PTX43650.1"/>
    <property type="molecule type" value="Genomic_DNA"/>
</dbReference>
<dbReference type="OrthoDB" id="1143855at2"/>
<dbReference type="PROSITE" id="PS51257">
    <property type="entry name" value="PROKAR_LIPOPROTEIN"/>
    <property type="match status" value="1"/>
</dbReference>
<accession>A0A2T6AIK4</accession>
<proteinExistence type="predicted"/>
<dbReference type="RefSeq" id="WP_108172062.1">
    <property type="nucleotide sequence ID" value="NZ_QBKQ01000002.1"/>
</dbReference>
<dbReference type="Pfam" id="PF13648">
    <property type="entry name" value="Lipocalin_4"/>
    <property type="match status" value="1"/>
</dbReference>
<feature type="domain" description="Lipocalin-like" evidence="1">
    <location>
        <begin position="28"/>
        <end position="120"/>
    </location>
</feature>
<evidence type="ECO:0000313" key="2">
    <source>
        <dbReference type="EMBL" id="PTX43650.1"/>
    </source>
</evidence>
<protein>
    <recommendedName>
        <fullName evidence="1">Lipocalin-like domain-containing protein</fullName>
    </recommendedName>
</protein>